<evidence type="ECO:0000259" key="1">
    <source>
        <dbReference type="SMART" id="SM00530"/>
    </source>
</evidence>
<dbReference type="Pfam" id="PF13560">
    <property type="entry name" value="HTH_31"/>
    <property type="match status" value="1"/>
</dbReference>
<dbReference type="InterPro" id="IPR043917">
    <property type="entry name" value="DUF5753"/>
</dbReference>
<dbReference type="SMART" id="SM00530">
    <property type="entry name" value="HTH_XRE"/>
    <property type="match status" value="1"/>
</dbReference>
<protein>
    <submittedName>
        <fullName evidence="2">Helix-turn-helix protein</fullName>
    </submittedName>
</protein>
<dbReference type="EMBL" id="VFQC01000001">
    <property type="protein sequence ID" value="TQN30699.1"/>
    <property type="molecule type" value="Genomic_DNA"/>
</dbReference>
<proteinExistence type="predicted"/>
<dbReference type="SUPFAM" id="SSF47413">
    <property type="entry name" value="lambda repressor-like DNA-binding domains"/>
    <property type="match status" value="1"/>
</dbReference>
<name>A0A543NFT0_9ACTN</name>
<evidence type="ECO:0000313" key="2">
    <source>
        <dbReference type="EMBL" id="TQN30699.1"/>
    </source>
</evidence>
<dbReference type="InterPro" id="IPR001387">
    <property type="entry name" value="Cro/C1-type_HTH"/>
</dbReference>
<dbReference type="Proteomes" id="UP000317422">
    <property type="component" value="Unassembled WGS sequence"/>
</dbReference>
<organism evidence="2 3">
    <name type="scientific">Haloactinospora alba</name>
    <dbReference type="NCBI Taxonomy" id="405555"/>
    <lineage>
        <taxon>Bacteria</taxon>
        <taxon>Bacillati</taxon>
        <taxon>Actinomycetota</taxon>
        <taxon>Actinomycetes</taxon>
        <taxon>Streptosporangiales</taxon>
        <taxon>Nocardiopsidaceae</taxon>
        <taxon>Haloactinospora</taxon>
    </lineage>
</organism>
<dbReference type="GO" id="GO:0003677">
    <property type="term" value="F:DNA binding"/>
    <property type="evidence" value="ECO:0007669"/>
    <property type="project" value="InterPro"/>
</dbReference>
<comment type="caution">
    <text evidence="2">The sequence shown here is derived from an EMBL/GenBank/DDBJ whole genome shotgun (WGS) entry which is preliminary data.</text>
</comment>
<dbReference type="CDD" id="cd00093">
    <property type="entry name" value="HTH_XRE"/>
    <property type="match status" value="1"/>
</dbReference>
<dbReference type="Pfam" id="PF19054">
    <property type="entry name" value="DUF5753"/>
    <property type="match status" value="1"/>
</dbReference>
<sequence length="279" mass="30992">MRHSPTVRKRRLAAELRRLRETVGYTVDGARKALGWSSGRLNHMEAGRSRPDPSALRDLLNTYEVTDPARREAILALGRQSKERGWWDTYSDVLPDSYIGFEAEASTISTFQPIVIPGLLQTADYAAMSARAALARSDAEINRIVAARMERQEILAGEDAPDLHAVVAEEALIRLCSTDQGLARQQISYLIEIAESLNTITVQIHPQSSGMHAATFGAMVILDYSDERDPSLVYIETRAEGLYLEEPAYVTGYRQAFEHVAMDALSQAGSIDLMKNLIR</sequence>
<accession>A0A543NFT0</accession>
<dbReference type="Gene3D" id="1.10.260.40">
    <property type="entry name" value="lambda repressor-like DNA-binding domains"/>
    <property type="match status" value="1"/>
</dbReference>
<feature type="domain" description="HTH cro/C1-type" evidence="1">
    <location>
        <begin position="15"/>
        <end position="70"/>
    </location>
</feature>
<keyword evidence="3" id="KW-1185">Reference proteome</keyword>
<dbReference type="AlphaFoldDB" id="A0A543NFT0"/>
<dbReference type="InterPro" id="IPR010982">
    <property type="entry name" value="Lambda_DNA-bd_dom_sf"/>
</dbReference>
<evidence type="ECO:0000313" key="3">
    <source>
        <dbReference type="Proteomes" id="UP000317422"/>
    </source>
</evidence>
<gene>
    <name evidence="2" type="ORF">FHX37_0581</name>
</gene>
<dbReference type="OrthoDB" id="5177725at2"/>
<reference evidence="2 3" key="1">
    <citation type="submission" date="2019-06" db="EMBL/GenBank/DDBJ databases">
        <title>Sequencing the genomes of 1000 actinobacteria strains.</title>
        <authorList>
            <person name="Klenk H.-P."/>
        </authorList>
    </citation>
    <scope>NUCLEOTIDE SEQUENCE [LARGE SCALE GENOMIC DNA]</scope>
    <source>
        <strain evidence="2 3">DSM 45015</strain>
    </source>
</reference>